<organism evidence="2">
    <name type="scientific">Picea glauca</name>
    <name type="common">White spruce</name>
    <name type="synonym">Pinus glauca</name>
    <dbReference type="NCBI Taxonomy" id="3330"/>
    <lineage>
        <taxon>Eukaryota</taxon>
        <taxon>Viridiplantae</taxon>
        <taxon>Streptophyta</taxon>
        <taxon>Embryophyta</taxon>
        <taxon>Tracheophyta</taxon>
        <taxon>Spermatophyta</taxon>
        <taxon>Pinopsida</taxon>
        <taxon>Pinidae</taxon>
        <taxon>Conifers I</taxon>
        <taxon>Pinales</taxon>
        <taxon>Pinaceae</taxon>
        <taxon>Picea</taxon>
    </lineage>
</organism>
<keyword evidence="2" id="KW-0496">Mitochondrion</keyword>
<accession>A0A117NGQ6</accession>
<name>A0A117NGQ6_PICGL</name>
<gene>
    <name evidence="2" type="ORF">ABT39_MTgene6159</name>
</gene>
<dbReference type="AlphaFoldDB" id="A0A117NGQ6"/>
<evidence type="ECO:0000313" key="2">
    <source>
        <dbReference type="EMBL" id="KUM47153.1"/>
    </source>
</evidence>
<feature type="region of interest" description="Disordered" evidence="1">
    <location>
        <begin position="22"/>
        <end position="41"/>
    </location>
</feature>
<dbReference type="EMBL" id="LKAM01000008">
    <property type="protein sequence ID" value="KUM47153.1"/>
    <property type="molecule type" value="Genomic_DNA"/>
</dbReference>
<proteinExistence type="predicted"/>
<protein>
    <submittedName>
        <fullName evidence="2">Uncharacterized protein</fullName>
    </submittedName>
</protein>
<sequence>MDKEGGLHDMCLRMGMTRSYLMHRPKPKLPEGGTGMSSAMD</sequence>
<reference evidence="2" key="1">
    <citation type="journal article" date="2015" name="Genome Biol. Evol.">
        <title>Organellar Genomes of White Spruce (Picea glauca): Assembly and Annotation.</title>
        <authorList>
            <person name="Jackman S.D."/>
            <person name="Warren R.L."/>
            <person name="Gibb E.A."/>
            <person name="Vandervalk B.P."/>
            <person name="Mohamadi H."/>
            <person name="Chu J."/>
            <person name="Raymond A."/>
            <person name="Pleasance S."/>
            <person name="Coope R."/>
            <person name="Wildung M.R."/>
            <person name="Ritland C.E."/>
            <person name="Bousquet J."/>
            <person name="Jones S.J."/>
            <person name="Bohlmann J."/>
            <person name="Birol I."/>
        </authorList>
    </citation>
    <scope>NUCLEOTIDE SEQUENCE [LARGE SCALE GENOMIC DNA]</scope>
    <source>
        <tissue evidence="2">Flushing bud</tissue>
    </source>
</reference>
<evidence type="ECO:0000256" key="1">
    <source>
        <dbReference type="SAM" id="MobiDB-lite"/>
    </source>
</evidence>
<comment type="caution">
    <text evidence="2">The sequence shown here is derived from an EMBL/GenBank/DDBJ whole genome shotgun (WGS) entry which is preliminary data.</text>
</comment>
<geneLocation type="mitochondrion" evidence="2"/>